<gene>
    <name evidence="2" type="ORF">CDAR_390351</name>
</gene>
<evidence type="ECO:0000313" key="3">
    <source>
        <dbReference type="Proteomes" id="UP001054837"/>
    </source>
</evidence>
<reference evidence="2 3" key="1">
    <citation type="submission" date="2021-06" db="EMBL/GenBank/DDBJ databases">
        <title>Caerostris darwini draft genome.</title>
        <authorList>
            <person name="Kono N."/>
            <person name="Arakawa K."/>
        </authorList>
    </citation>
    <scope>NUCLEOTIDE SEQUENCE [LARGE SCALE GENOMIC DNA]</scope>
</reference>
<sequence>MRASSRVTKDAIPVSGRVYLASLSIQISLSENAIMEFLPPPSSRRRSHSVRISSEAARDVELNPPESASASIHSLLCDMGIAQSGLMSLSGLVYAGAELFLRGDVSPH</sequence>
<keyword evidence="3" id="KW-1185">Reference proteome</keyword>
<dbReference type="EMBL" id="BPLQ01002195">
    <property type="protein sequence ID" value="GIX89614.1"/>
    <property type="molecule type" value="Genomic_DNA"/>
</dbReference>
<protein>
    <submittedName>
        <fullName evidence="2">Uncharacterized protein</fullName>
    </submittedName>
</protein>
<organism evidence="2 3">
    <name type="scientific">Caerostris darwini</name>
    <dbReference type="NCBI Taxonomy" id="1538125"/>
    <lineage>
        <taxon>Eukaryota</taxon>
        <taxon>Metazoa</taxon>
        <taxon>Ecdysozoa</taxon>
        <taxon>Arthropoda</taxon>
        <taxon>Chelicerata</taxon>
        <taxon>Arachnida</taxon>
        <taxon>Araneae</taxon>
        <taxon>Araneomorphae</taxon>
        <taxon>Entelegynae</taxon>
        <taxon>Araneoidea</taxon>
        <taxon>Araneidae</taxon>
        <taxon>Caerostris</taxon>
    </lineage>
</organism>
<dbReference type="Proteomes" id="UP001054837">
    <property type="component" value="Unassembled WGS sequence"/>
</dbReference>
<accession>A0AAV4NYX6</accession>
<proteinExistence type="predicted"/>
<evidence type="ECO:0000313" key="2">
    <source>
        <dbReference type="EMBL" id="GIX89614.1"/>
    </source>
</evidence>
<dbReference type="AlphaFoldDB" id="A0AAV4NYX6"/>
<feature type="region of interest" description="Disordered" evidence="1">
    <location>
        <begin position="40"/>
        <end position="63"/>
    </location>
</feature>
<comment type="caution">
    <text evidence="2">The sequence shown here is derived from an EMBL/GenBank/DDBJ whole genome shotgun (WGS) entry which is preliminary data.</text>
</comment>
<name>A0AAV4NYX6_9ARAC</name>
<evidence type="ECO:0000256" key="1">
    <source>
        <dbReference type="SAM" id="MobiDB-lite"/>
    </source>
</evidence>